<keyword evidence="4" id="KW-0677">Repeat</keyword>
<dbReference type="InterPro" id="IPR020806">
    <property type="entry name" value="PKS_PP-bd"/>
</dbReference>
<dbReference type="NCBIfam" id="NF003417">
    <property type="entry name" value="PRK04813.1"/>
    <property type="match status" value="3"/>
</dbReference>
<dbReference type="SMART" id="SM00823">
    <property type="entry name" value="PKS_PP"/>
    <property type="match status" value="3"/>
</dbReference>
<feature type="domain" description="Carrier" evidence="6">
    <location>
        <begin position="4024"/>
        <end position="4099"/>
    </location>
</feature>
<dbReference type="NCBIfam" id="TIGR01720">
    <property type="entry name" value="NRPS-para261"/>
    <property type="match status" value="2"/>
</dbReference>
<dbReference type="InterPro" id="IPR023213">
    <property type="entry name" value="CAT-like_dom_sf"/>
</dbReference>
<dbReference type="InterPro" id="IPR009081">
    <property type="entry name" value="PP-bd_ACP"/>
</dbReference>
<dbReference type="SMART" id="SM00824">
    <property type="entry name" value="PKS_TE"/>
    <property type="match status" value="1"/>
</dbReference>
<dbReference type="Gene3D" id="3.40.50.1820">
    <property type="entry name" value="alpha/beta hydrolase"/>
    <property type="match status" value="1"/>
</dbReference>
<accession>A0ABY5M2S8</accession>
<feature type="domain" description="Carrier" evidence="6">
    <location>
        <begin position="2503"/>
        <end position="2577"/>
    </location>
</feature>
<dbReference type="Pfam" id="PF00501">
    <property type="entry name" value="AMP-binding"/>
    <property type="match status" value="3"/>
</dbReference>
<dbReference type="Gene3D" id="3.30.559.30">
    <property type="entry name" value="Nonribosomal peptide synthetase, condensation domain"/>
    <property type="match status" value="5"/>
</dbReference>
<dbReference type="SUPFAM" id="SSF47336">
    <property type="entry name" value="ACP-like"/>
    <property type="match status" value="3"/>
</dbReference>
<feature type="domain" description="Carrier" evidence="6">
    <location>
        <begin position="979"/>
        <end position="1053"/>
    </location>
</feature>
<dbReference type="CDD" id="cd19534">
    <property type="entry name" value="E_NRPS"/>
    <property type="match status" value="2"/>
</dbReference>
<dbReference type="InterPro" id="IPR045851">
    <property type="entry name" value="AMP-bd_C_sf"/>
</dbReference>
<proteinExistence type="predicted"/>
<sequence>MTRNIKNIYPLSCGQEAMWFIYQIAPESVAYNIFITVKIDYELKIDVVNRVWQKIIEKHPILRTTYTNHEGKPVQQVNQQENFSVEVIDSKEWSEEQLAKKIYAIADRPFNLEQDSVLRVNLFSRSAEKHILMLTMHHIAGDMWSFDLLLSEFQTLYLREIEQISQEQTETVDYLSEKKSYADFVHWQSEMLSSSQGEKLWQHWQEQLAGELPILNLLPDKPRPAVQTYQGASYIVKLDEQLTEKLNHLAVASKTSLYQILLTAFYIQLYRYTNQTDILISSPMRGRRGGNFEEIVGYFVNLTVLRVSVQENATFQEFLAQVSKTVKKAQYHQDYPFGLLAQKLQPQKNPSRSPLSQVSFTWQRHRWCELTEKSSHIQEQVLQMEPYLLGHQRGADLDLNLMVMEAQGVLQPCWQYNTDLFNSRTIERMAGHYITLLESIVTNPQESIAQLPLLTEVEKHQLLTEWNDTQVEYPVDKCIHELFEEQVEKTPDAVAVVFENQQLTYQQLNSRANQLANYLQTLGVKPDTLVGICVERSLEMVIGLLGILKAGGAYVPLDPEYPQERLSFMLEDAQVSVLLTQKSLLNELPLDNREKPCQVICLDENTFNLELTENPSHQSQPNNLAYVIYTSGSTGRPKGVMIEHSAIVNLSLTWAKTFQVENHSRLLQFGSFSFDLSVGEISTALVTGACLYLGNKVTLLPSQSLVDFLTVNKITHSFLSPSALSVLPKAKLPDLQYLTVGGEACTTELVNQWGTERNFYNCYGPTESTVTATIFHCQPNGRKPPIGKPISNLRIYILDRNNQLLPPGIPGELCIAGVGLARGYLNRPQATTEKFMEIDICGQVERIYRTGDLARWGADGNIEYLGRIDNQVKIRGFRIELGEIETVLNQHPQIQTSSVIAREDIPGQKQLVSYLVPHQDSTVTISEMRQYLKETLPEYMVPHGFVILESLPLTPNGKIDHRALPAPDSRAGIEISFVLPRNQTEKILAQIWAEVLRVKQVGIHDNFFELGGDSILSIQILAKAKQAGLELTAKQLFANQTIAQLEAIAGTVKTTEIKQELVTGTLPLTPIQHWFFEQNFTAVHHFNQAFLLSVPSDLKVELLKQVFQQLLIHHDALRLSFTQNESTWQQMYSAPKDKIGFCEIDLSKIPENKQPEAIEEQGNLLQASLELSENLVEVAFFHLGIGKRARLLITIHHLAIDGVSWRILLEDLQTAYQQIDQGQAIQLPAKTTAFKDWSEKLTDYAQSQSLKTETAYWLNQNRREVPAIAIDHRKGENTVGAENTISSYLSEAETRTLLQDVPKAYNTQINDILLTTLGLVLSKWTNSKRVLFNLEGHGREDIVDGVDLSRTIGWFTTIFPVVVELPTTDNLGDTLKSVKEQLRAIPNKGIGYGLLRYLSQEPEIANQLKKLPQAEISFNYLGQFDQQMNTRSWIQMGNESAGRMHSSQNNRPHLLDINSMIVGEKLEIQWTYSRNLHQDATIEKLAQEFVKTLQDIITHCASGENGGYTPSDFPLVKLNQLEIDQLLASFGKTKKTNWRNIENIYPLSPMQEGMLFESLYAPDSQVYFEQSIYNLSGKLNLVAFEKAWQQVVARHSILRTAFIWEQLAEPVQIVYRQVDVKIESEDWQHLSTQEAQEKLEVLVQSQRKQGFQLSTAPLMQLSVIQLSADSYQFVWNFHHLLLDGWSVPLLFQDLLYFYQAIIKGENPTLPAVLSYDKYIAWLQQQDLSKAEEFWREKLQGFTAPTPLTVDKLSSKGKQLDSRYREQKIQLTAQQTEALQTFVRKHQLTMNNLVQGAWGLLLSRYSQESDIVFGATVSGRPPSLMGVESMVGLFINSLPVRVKTCPETEVLTLLKDLQTQQVESEQYSYSSLADIQRLSDVPGGTSLFESLVVFENYPVNEAGEKTNYGFSIDNVQGIEQTNYPLTVGVIPRKELLIIISYDTSRFDDSAISRLLGHFQRLLSGIVTNPQESIAQLSLLTEVEKHQLLTEWNDTQVEYPVDKCIHELFEEQVEKTPDAVAVVFENQQLTYQQLNSRANQLANYLQTLGVKPETLVGICVERSLEMIVGLLGILKAGGAYLPIDPEYPTERVSLMLEDAQVSLLLSQKSLLSQLPVDNQANPCQVICLDQDTFNLELTENPSHQSQPNNLAYVIYTSGSTGRPKGVMIEHSAIVNLSLTWAKTFQVENHSRLLQFGSFSFDLSVGEISTALVTGACLYLGNKVTLLPSQSLVDFLTVNKITHSFLSPSALSVLPKAKLPDLQYLTVGGEACTTELVNQWGTERNFYNCYGPTESTVTATIFHCQPNGRKPPIGKPISNLRIYILDRNNQLLPPGIPGELCIAGVGLARGYLNRPQATTEKFMEIDICGQVERIYRTGDLARWGTDGNIEYLGRIDNQVKIRGFRIELGEIETVLNQHPQIQTSSVIAREDIPGQKQLVSYLVPHQDSTVTISEMRQYLKETLPEYMVPHGFVILESLPLTPNGKIDHRALPAPDSRAGIEISFVLPRNQTEKILAQIWAEVLRVKQVGIHDNFFELGGDSILSIQILAKAKQAGLELTAKQLFANQTIAQLEAIAGTVKTTEIKQELVTGTLPLTPIQHWFFEQNFTAVHHFNQAFLLSVPSDLKVELLKQVFQQLLIHHDALRLSFTQNESTWQQMYSAPKDKIGFCEIDLSKIPENKQPEAIEEQGNLLQASLELSENLVEVAFFHLGIGKRARLLITIHHLAIDGVSWRILLEDLQTAYQQIDQGQAIQLPAKTTAFKDWSEKLTDYAQSQSLKTETAYWLNQNRREVPAIAIDHRKGENTVGAENTISSYLSEAETRTLLQDVPKAYNTQINDILLTTLGLVLSKWTNSKRVLFNLEGHGREDIVDGVDLSRTIGWFTTIFPVVVELPTTDNLGDTLKSVKEQLRAIPNKGIGYGLLRYLSQEPEIANQLKKLPQAEISFNYLGQFDQQMNTRSWIQMGNESAGRMHSSQNNRPHLLDINSMIVGEKLEIQWTYSRNLHQDATIEKLAQEFVKTLQDIITHCASGENGGYTPSDFPLVKLNQLELDQLLASLDKTNWRNIEDIYPLSPMQEGMLFESLYAPDSQAYFEQSIYNLSGNLNLSAFEKAWQQVLERHSILRTAFIWEQLAQPLQIVYRQAEVKLQTDDWQHLSPEEAQQKLELLLQSQRKQGFQLSAAPLMQWSVIQLGTDSYQFVWNFHHLLLDGWSVPLLFQDLLYSYQAIIKGENRILPPVLSYDNYIAWLQQQDLTKAQEFWREKLQGFTAPTPLTVDKLSSNQKQLDSSYREQKIQLTREETSNLQTFARQHQLTMNNVVQGAWALLLSRYSQESDIVFGATVSGRPPSLMGVESMVGLFINSLPVRVKTCAETEVLTLLKDLQTQQVESEQYSYSSLADIQRLSDVPGGTSLFESLVVFENYPVNEAGEKTNYGFSIDNVQGIEQTNYPLTVGVIPRKELLIIISYDTSRFDDSAISRLLGHFQRLLSGIVTNPQESIAQLSLLTEVEKHQLLTEWNDTQVEYPVDKCIHELFEEQVEKTPDAVAVVFENQQLTYQQLNIRANQLANYLQTLGVKPDTLVGICVERSLEMVIGLLGILKAGGAYVPLDPEYPQERLSFMLEDAQVSVLLTQKSLLNELPLDNREKPCQVICLDENTFNLELTENPSHQSQPNNLAYVIYTSGSTGRPKGVMIEHSAIVNLSLTWAKTFQVENHSRLLQFGSFSFDLSVGEISTALVTGACLYLGNKVTLLPSQSLVDFLTVNKITHSFLSPSALSVLPKAKLPDLQYLTVGGEACTTELVNQWGTERNFYNCYGPTESTVTATIFHCQPNGRKPPIGKPISNLRIYILDRNNQLLPPGIPGELCIAGVGLARGYLNRPQATTEKFMEIDICGQVERIYRTGDLARWGTDGNIEYLGRIDNQVKIRGFRIELGEIETVLNQHPQIQTSCVIAREDTPTDKRLVGYIVPKKDVMPESTAIRQFLVNKLPGYMIPSAIVMVEFLPLTPNGKIDHRALPKPELDSTILEKYVAPRNPIEELLTQTWLQVLKIESVGVNDNFFELGGHSLLAVKLLNHIQKVFNQKLALSSLFDNPTIAQLALQISDHEVQQSHPHLLTLQSQGNATPIFCLPGTNGHGFYFKDLAINLENHPVYSLETPGRNGFGKVPDSVELHSSQMIDLLREQQPHGPYVLAGYSGGSVVAFEMACQLENQGEKVELLAILDAGLVIHPEYSSKMTDIDWMWQLLQHIENVERISLGLDYADLAAQPDELARWDLVAEYLYKHDVLPENSSLSLLKTNMQVMKQMAINYDNYRPSHQISAPIGLFRAEEVDEVALQQLRAISNYDLPDWGWQDYTENSVKVISVPGNHHRMLYEPNVKTLASHLRMMMTYPINSQAISSLTTTFLNWG</sequence>
<dbReference type="Pfam" id="PF13193">
    <property type="entry name" value="AMP-binding_C"/>
    <property type="match status" value="3"/>
</dbReference>
<dbReference type="InterPro" id="IPR029058">
    <property type="entry name" value="AB_hydrolase_fold"/>
</dbReference>
<dbReference type="Pfam" id="PF00975">
    <property type="entry name" value="Thioesterase"/>
    <property type="match status" value="1"/>
</dbReference>
<gene>
    <name evidence="7" type="ORF">NG743_08930</name>
</gene>
<evidence type="ECO:0000313" key="7">
    <source>
        <dbReference type="EMBL" id="UUO17101.1"/>
    </source>
</evidence>
<dbReference type="Pfam" id="PF00668">
    <property type="entry name" value="Condensation"/>
    <property type="match status" value="5"/>
</dbReference>
<evidence type="ECO:0000256" key="5">
    <source>
        <dbReference type="ARBA" id="ARBA00023194"/>
    </source>
</evidence>
<dbReference type="InterPro" id="IPR010071">
    <property type="entry name" value="AA_adenyl_dom"/>
</dbReference>
<dbReference type="InterPro" id="IPR006162">
    <property type="entry name" value="Ppantetheine_attach_site"/>
</dbReference>
<keyword evidence="3" id="KW-0597">Phosphoprotein</keyword>
<keyword evidence="5" id="KW-0045">Antibiotic biosynthesis</keyword>
<evidence type="ECO:0000256" key="2">
    <source>
        <dbReference type="ARBA" id="ARBA00022450"/>
    </source>
</evidence>
<dbReference type="Gene3D" id="3.30.559.10">
    <property type="entry name" value="Chloramphenicol acetyltransferase-like domain"/>
    <property type="match status" value="5"/>
</dbReference>
<dbReference type="PROSITE" id="PS00455">
    <property type="entry name" value="AMP_BINDING"/>
    <property type="match status" value="3"/>
</dbReference>
<dbReference type="InterPro" id="IPR001242">
    <property type="entry name" value="Condensation_dom"/>
</dbReference>
<evidence type="ECO:0000259" key="6">
    <source>
        <dbReference type="PROSITE" id="PS50075"/>
    </source>
</evidence>
<dbReference type="PANTHER" id="PTHR45527">
    <property type="entry name" value="NONRIBOSOMAL PEPTIDE SYNTHETASE"/>
    <property type="match status" value="1"/>
</dbReference>
<dbReference type="CDD" id="cd19543">
    <property type="entry name" value="DCL_NRPS"/>
    <property type="match status" value="2"/>
</dbReference>
<dbReference type="SUPFAM" id="SSF53474">
    <property type="entry name" value="alpha/beta-Hydrolases"/>
    <property type="match status" value="1"/>
</dbReference>
<dbReference type="InterPro" id="IPR020845">
    <property type="entry name" value="AMP-binding_CS"/>
</dbReference>
<dbReference type="EMBL" id="CP099464">
    <property type="protein sequence ID" value="UUO17101.1"/>
    <property type="molecule type" value="Genomic_DNA"/>
</dbReference>
<protein>
    <submittedName>
        <fullName evidence="7">Amino acid adenylation domain-containing protein</fullName>
    </submittedName>
</protein>
<keyword evidence="2" id="KW-0596">Phosphopantetheine</keyword>
<keyword evidence="8" id="KW-1185">Reference proteome</keyword>
<dbReference type="InterPro" id="IPR001031">
    <property type="entry name" value="Thioesterase"/>
</dbReference>
<reference evidence="7" key="1">
    <citation type="submission" date="2022-06" db="EMBL/GenBank/DDBJ databases">
        <title>Nostosin G and Spiroidesin B from the Cyanobacterium Dolichospermum sp. NIES-1697.</title>
        <authorList>
            <person name="Phan C.-S."/>
            <person name="Mehjabin J.J."/>
            <person name="Anas A.R.J."/>
            <person name="Hayasaka M."/>
            <person name="Onoki R."/>
            <person name="Wang J."/>
            <person name="Umezawa T."/>
            <person name="Washio K."/>
            <person name="Morikawa M."/>
            <person name="Okino T."/>
        </authorList>
    </citation>
    <scope>NUCLEOTIDE SEQUENCE</scope>
    <source>
        <strain evidence="7">NIES-1697</strain>
    </source>
</reference>
<dbReference type="PROSITE" id="PS00012">
    <property type="entry name" value="PHOSPHOPANTETHEINE"/>
    <property type="match status" value="3"/>
</dbReference>
<dbReference type="SUPFAM" id="SSF56801">
    <property type="entry name" value="Acetyl-CoA synthetase-like"/>
    <property type="match status" value="3"/>
</dbReference>
<dbReference type="Pfam" id="PF00550">
    <property type="entry name" value="PP-binding"/>
    <property type="match status" value="3"/>
</dbReference>
<dbReference type="InterPro" id="IPR020802">
    <property type="entry name" value="TesA-like"/>
</dbReference>
<evidence type="ECO:0000313" key="8">
    <source>
        <dbReference type="Proteomes" id="UP001057561"/>
    </source>
</evidence>
<dbReference type="NCBIfam" id="TIGR01733">
    <property type="entry name" value="AA-adenyl-dom"/>
    <property type="match status" value="3"/>
</dbReference>
<evidence type="ECO:0000256" key="1">
    <source>
        <dbReference type="ARBA" id="ARBA00001957"/>
    </source>
</evidence>
<name>A0ABY5M2S8_9CYAN</name>
<dbReference type="Gene3D" id="3.30.300.30">
    <property type="match status" value="3"/>
</dbReference>
<dbReference type="Proteomes" id="UP001057561">
    <property type="component" value="Chromosome"/>
</dbReference>
<dbReference type="SUPFAM" id="SSF52777">
    <property type="entry name" value="CoA-dependent acyltransferases"/>
    <property type="match status" value="10"/>
</dbReference>
<dbReference type="InterPro" id="IPR036736">
    <property type="entry name" value="ACP-like_sf"/>
</dbReference>
<dbReference type="Gene3D" id="3.40.50.980">
    <property type="match status" value="6"/>
</dbReference>
<evidence type="ECO:0000256" key="3">
    <source>
        <dbReference type="ARBA" id="ARBA00022553"/>
    </source>
</evidence>
<evidence type="ECO:0000256" key="4">
    <source>
        <dbReference type="ARBA" id="ARBA00022737"/>
    </source>
</evidence>
<dbReference type="InterPro" id="IPR025110">
    <property type="entry name" value="AMP-bd_C"/>
</dbReference>
<dbReference type="Gene3D" id="1.10.1200.10">
    <property type="entry name" value="ACP-like"/>
    <property type="match status" value="3"/>
</dbReference>
<organism evidence="7 8">
    <name type="scientific">Dolichospermum heterosporum TAC447</name>
    <dbReference type="NCBI Taxonomy" id="747523"/>
    <lineage>
        <taxon>Bacteria</taxon>
        <taxon>Bacillati</taxon>
        <taxon>Cyanobacteriota</taxon>
        <taxon>Cyanophyceae</taxon>
        <taxon>Nostocales</taxon>
        <taxon>Aphanizomenonaceae</taxon>
        <taxon>Dolichospermum</taxon>
        <taxon>Dolichospermum heterosporum</taxon>
    </lineage>
</organism>
<comment type="cofactor">
    <cofactor evidence="1">
        <name>pantetheine 4'-phosphate</name>
        <dbReference type="ChEBI" id="CHEBI:47942"/>
    </cofactor>
</comment>
<dbReference type="InterPro" id="IPR010060">
    <property type="entry name" value="NRPS_synth"/>
</dbReference>
<dbReference type="Gene3D" id="2.30.38.10">
    <property type="entry name" value="Luciferase, Domain 3"/>
    <property type="match status" value="3"/>
</dbReference>
<dbReference type="PANTHER" id="PTHR45527:SF14">
    <property type="entry name" value="PLIPASTATIN SYNTHASE SUBUNIT B"/>
    <property type="match status" value="1"/>
</dbReference>
<dbReference type="RefSeq" id="WP_257121866.1">
    <property type="nucleotide sequence ID" value="NZ_CP099464.1"/>
</dbReference>
<dbReference type="PROSITE" id="PS50075">
    <property type="entry name" value="CARRIER"/>
    <property type="match status" value="3"/>
</dbReference>
<dbReference type="InterPro" id="IPR000873">
    <property type="entry name" value="AMP-dep_synth/lig_dom"/>
</dbReference>
<dbReference type="CDD" id="cd19531">
    <property type="entry name" value="LCL_NRPS-like"/>
    <property type="match status" value="1"/>
</dbReference>